<dbReference type="STRING" id="555778.Hneap_2157"/>
<evidence type="ECO:0000256" key="1">
    <source>
        <dbReference type="ARBA" id="ARBA00004651"/>
    </source>
</evidence>
<evidence type="ECO:0000256" key="2">
    <source>
        <dbReference type="ARBA" id="ARBA00022448"/>
    </source>
</evidence>
<accession>D0KW70</accession>
<dbReference type="AlphaFoldDB" id="D0KW70"/>
<organism evidence="11 12">
    <name type="scientific">Halothiobacillus neapolitanus (strain ATCC 23641 / DSM 15147 / CIP 104769 / NCIMB 8539 / c2)</name>
    <name type="common">Thiobacillus neapolitanus</name>
    <dbReference type="NCBI Taxonomy" id="555778"/>
    <lineage>
        <taxon>Bacteria</taxon>
        <taxon>Pseudomonadati</taxon>
        <taxon>Pseudomonadota</taxon>
        <taxon>Gammaproteobacteria</taxon>
        <taxon>Chromatiales</taxon>
        <taxon>Halothiobacillaceae</taxon>
        <taxon>Halothiobacillus</taxon>
    </lineage>
</organism>
<dbReference type="InterPro" id="IPR002898">
    <property type="entry name" value="MotA_ExbB_proton_chnl"/>
</dbReference>
<keyword evidence="5 8" id="KW-0653">Protein transport</keyword>
<dbReference type="PANTHER" id="PTHR30625">
    <property type="entry name" value="PROTEIN TOLQ"/>
    <property type="match status" value="1"/>
</dbReference>
<evidence type="ECO:0000256" key="9">
    <source>
        <dbReference type="SAM" id="Phobius"/>
    </source>
</evidence>
<dbReference type="EMBL" id="CP001801">
    <property type="protein sequence ID" value="ACX96973.1"/>
    <property type="molecule type" value="Genomic_DNA"/>
</dbReference>
<evidence type="ECO:0000256" key="4">
    <source>
        <dbReference type="ARBA" id="ARBA00022692"/>
    </source>
</evidence>
<keyword evidence="4 9" id="KW-0812">Transmembrane</keyword>
<name>D0KW70_HALNC</name>
<dbReference type="HOGENOM" id="CLU_133317_0_0_6"/>
<dbReference type="eggNOG" id="COG0811">
    <property type="taxonomic scope" value="Bacteria"/>
</dbReference>
<evidence type="ECO:0000256" key="5">
    <source>
        <dbReference type="ARBA" id="ARBA00022927"/>
    </source>
</evidence>
<dbReference type="Proteomes" id="UP000009102">
    <property type="component" value="Chromosome"/>
</dbReference>
<dbReference type="PANTHER" id="PTHR30625:SF15">
    <property type="entry name" value="BIOPOLYMER TRANSPORT PROTEIN EXBB"/>
    <property type="match status" value="1"/>
</dbReference>
<dbReference type="GO" id="GO:0005886">
    <property type="term" value="C:plasma membrane"/>
    <property type="evidence" value="ECO:0007669"/>
    <property type="project" value="UniProtKB-SubCell"/>
</dbReference>
<reference evidence="11 12" key="1">
    <citation type="submission" date="2009-10" db="EMBL/GenBank/DDBJ databases">
        <title>Complete sequence of Halothiobacillus neapolitanus c2.</title>
        <authorList>
            <consortium name="US DOE Joint Genome Institute"/>
            <person name="Lucas S."/>
            <person name="Copeland A."/>
            <person name="Lapidus A."/>
            <person name="Glavina del Rio T."/>
            <person name="Tice H."/>
            <person name="Bruce D."/>
            <person name="Goodwin L."/>
            <person name="Pitluck S."/>
            <person name="Davenport K."/>
            <person name="Brettin T."/>
            <person name="Detter J.C."/>
            <person name="Han C."/>
            <person name="Tapia R."/>
            <person name="Larimer F."/>
            <person name="Land M."/>
            <person name="Hauser L."/>
            <person name="Kyrpides N."/>
            <person name="Mikhailova N."/>
            <person name="Kerfeld C."/>
            <person name="Cannon G."/>
            <person name="Heinhort S."/>
        </authorList>
    </citation>
    <scope>NUCLEOTIDE SEQUENCE [LARGE SCALE GENOMIC DNA]</scope>
    <source>
        <strain evidence="12">ATCC 23641 / c2</strain>
    </source>
</reference>
<dbReference type="OrthoDB" id="9805133at2"/>
<dbReference type="NCBIfam" id="TIGR02805">
    <property type="entry name" value="exbB2"/>
    <property type="match status" value="1"/>
</dbReference>
<dbReference type="RefSeq" id="WP_012825005.1">
    <property type="nucleotide sequence ID" value="NC_013422.1"/>
</dbReference>
<evidence type="ECO:0000259" key="10">
    <source>
        <dbReference type="Pfam" id="PF01618"/>
    </source>
</evidence>
<feature type="domain" description="MotA/TolQ/ExbB proton channel" evidence="10">
    <location>
        <begin position="51"/>
        <end position="136"/>
    </location>
</feature>
<comment type="similarity">
    <text evidence="8">Belongs to the exbB/tolQ family.</text>
</comment>
<evidence type="ECO:0000256" key="6">
    <source>
        <dbReference type="ARBA" id="ARBA00022989"/>
    </source>
</evidence>
<feature type="transmembrane region" description="Helical" evidence="9">
    <location>
        <begin position="12"/>
        <end position="29"/>
    </location>
</feature>
<feature type="transmembrane region" description="Helical" evidence="9">
    <location>
        <begin position="67"/>
        <end position="86"/>
    </location>
</feature>
<sequence length="146" mass="15986">MIDFLQNGLDAIIFGVLGLMSLILVWLGIERHLFYRRVDLAQYTEPESLNIALTHNLTTLSSIGANAPYVGLLGTVLGILLTFHQLGTSGQIAANQIMLGLALALKATALGLVVAIPAILIYNGFLRRIDVLTARWTRMQRERTGQ</sequence>
<dbReference type="GO" id="GO:0055085">
    <property type="term" value="P:transmembrane transport"/>
    <property type="evidence" value="ECO:0007669"/>
    <property type="project" value="InterPro"/>
</dbReference>
<keyword evidence="6 9" id="KW-1133">Transmembrane helix</keyword>
<comment type="subcellular location">
    <subcellularLocation>
        <location evidence="1">Cell membrane</location>
        <topology evidence="1">Multi-pass membrane protein</topology>
    </subcellularLocation>
    <subcellularLocation>
        <location evidence="8">Membrane</location>
        <topology evidence="8">Multi-pass membrane protein</topology>
    </subcellularLocation>
</comment>
<proteinExistence type="inferred from homology"/>
<evidence type="ECO:0000313" key="11">
    <source>
        <dbReference type="EMBL" id="ACX96973.1"/>
    </source>
</evidence>
<dbReference type="Pfam" id="PF01618">
    <property type="entry name" value="MotA_ExbB"/>
    <property type="match status" value="1"/>
</dbReference>
<evidence type="ECO:0000256" key="8">
    <source>
        <dbReference type="RuleBase" id="RU004057"/>
    </source>
</evidence>
<keyword evidence="3" id="KW-1003">Cell membrane</keyword>
<dbReference type="InterPro" id="IPR014172">
    <property type="entry name" value="TonB_ExbB_2"/>
</dbReference>
<keyword evidence="2 8" id="KW-0813">Transport</keyword>
<dbReference type="GO" id="GO:0017038">
    <property type="term" value="P:protein import"/>
    <property type="evidence" value="ECO:0007669"/>
    <property type="project" value="TreeGrafter"/>
</dbReference>
<evidence type="ECO:0000256" key="7">
    <source>
        <dbReference type="ARBA" id="ARBA00023136"/>
    </source>
</evidence>
<keyword evidence="12" id="KW-1185">Reference proteome</keyword>
<dbReference type="KEGG" id="hna:Hneap_2157"/>
<dbReference type="InterPro" id="IPR050790">
    <property type="entry name" value="ExbB/TolQ_transport"/>
</dbReference>
<evidence type="ECO:0000313" key="12">
    <source>
        <dbReference type="Proteomes" id="UP000009102"/>
    </source>
</evidence>
<gene>
    <name evidence="11" type="ordered locus">Hneap_2157</name>
</gene>
<evidence type="ECO:0000256" key="3">
    <source>
        <dbReference type="ARBA" id="ARBA00022475"/>
    </source>
</evidence>
<feature type="transmembrane region" description="Helical" evidence="9">
    <location>
        <begin position="98"/>
        <end position="122"/>
    </location>
</feature>
<keyword evidence="7 9" id="KW-0472">Membrane</keyword>
<protein>
    <submittedName>
        <fullName evidence="11">TonB-system energizer ExbB</fullName>
    </submittedName>
</protein>